<evidence type="ECO:0000313" key="4">
    <source>
        <dbReference type="Proteomes" id="UP000034128"/>
    </source>
</evidence>
<organism evidence="3 4">
    <name type="scientific">candidate division WWE3 bacterium GW2011_GWA2_44_16</name>
    <dbReference type="NCBI Taxonomy" id="1619110"/>
    <lineage>
        <taxon>Bacteria</taxon>
        <taxon>Katanobacteria</taxon>
    </lineage>
</organism>
<dbReference type="InterPro" id="IPR036511">
    <property type="entry name" value="TGT-like_sf"/>
</dbReference>
<dbReference type="Proteomes" id="UP000034128">
    <property type="component" value="Unassembled WGS sequence"/>
</dbReference>
<dbReference type="NCBIfam" id="TIGR00449">
    <property type="entry name" value="tgt_general"/>
    <property type="match status" value="1"/>
</dbReference>
<evidence type="ECO:0000256" key="1">
    <source>
        <dbReference type="ARBA" id="ARBA00022723"/>
    </source>
</evidence>
<dbReference type="GO" id="GO:0006400">
    <property type="term" value="P:tRNA modification"/>
    <property type="evidence" value="ECO:0007669"/>
    <property type="project" value="InterPro"/>
</dbReference>
<gene>
    <name evidence="3" type="ORF">UW36_C0006G0018</name>
</gene>
<dbReference type="PANTHER" id="PTHR43468">
    <property type="match status" value="1"/>
</dbReference>
<evidence type="ECO:0000313" key="3">
    <source>
        <dbReference type="EMBL" id="KKT45397.1"/>
    </source>
</evidence>
<dbReference type="SUPFAM" id="SSF51713">
    <property type="entry name" value="tRNA-guanine transglycosylase"/>
    <property type="match status" value="1"/>
</dbReference>
<dbReference type="AlphaFoldDB" id="A0A0G1JN58"/>
<dbReference type="InterPro" id="IPR002616">
    <property type="entry name" value="tRNA_ribo_trans-like"/>
</dbReference>
<accession>A0A0G1JN58</accession>
<reference evidence="3 4" key="1">
    <citation type="journal article" date="2015" name="Nature">
        <title>rRNA introns, odd ribosomes, and small enigmatic genomes across a large radiation of phyla.</title>
        <authorList>
            <person name="Brown C.T."/>
            <person name="Hug L.A."/>
            <person name="Thomas B.C."/>
            <person name="Sharon I."/>
            <person name="Castelle C.J."/>
            <person name="Singh A."/>
            <person name="Wilkins M.J."/>
            <person name="Williams K.H."/>
            <person name="Banfield J.F."/>
        </authorList>
    </citation>
    <scope>NUCLEOTIDE SEQUENCE [LARGE SCALE GENOMIC DNA]</scope>
</reference>
<dbReference type="Pfam" id="PF01702">
    <property type="entry name" value="TGT"/>
    <property type="match status" value="1"/>
</dbReference>
<evidence type="ECO:0000259" key="2">
    <source>
        <dbReference type="Pfam" id="PF01702"/>
    </source>
</evidence>
<feature type="domain" description="tRNA-guanine(15) transglycosylase-like" evidence="2">
    <location>
        <begin position="6"/>
        <end position="366"/>
    </location>
</feature>
<dbReference type="PANTHER" id="PTHR43468:SF1">
    <property type="entry name" value="TRNA-GUANOSINE(34) QUEUINE TRANSGLYCOSYLASE"/>
    <property type="match status" value="1"/>
</dbReference>
<dbReference type="PATRIC" id="fig|1619110.3.peg.310"/>
<keyword evidence="1" id="KW-0479">Metal-binding</keyword>
<protein>
    <submittedName>
        <fullName evidence="3">tRNA-guanine transglycosylase</fullName>
    </submittedName>
</protein>
<dbReference type="EMBL" id="LCIA01000006">
    <property type="protein sequence ID" value="KKT45397.1"/>
    <property type="molecule type" value="Genomic_DNA"/>
</dbReference>
<dbReference type="Gene3D" id="3.20.20.105">
    <property type="entry name" value="Queuine tRNA-ribosyltransferase-like"/>
    <property type="match status" value="1"/>
</dbReference>
<proteinExistence type="predicted"/>
<sequence>MFPVKSLTVRGHTLELPDFFPDATKGVIRACSADDITTAGINGIIVNTYHLLTQPGPTVLEQFGGIKRYMNFPGTVISDSGGWQMFSLIHRSDGMGTISKDGVTFKKETKNGTFKHKITPEKCIQTQFAIGADIMICLDYFTPENPSPTDLDISVKRTVEWAQRCKEEFDLLCRQKKLSADEKPLLFCVLQGGRDKASVEKCASGLRKLNFDGWGLGGWLFDENMDLDLDICRFYHECMEPDKPLYALGIGNPKAIADCANIGFAIFDCVLPTRDARHKRLYVFTKPADQIDFASPEKWYDYIYIQREKYIRDFSPISEFCDCYTCTNYTRAYVRHLFEIEDTLAYRLATIHNLRMYSMLMAALRKRP</sequence>
<name>A0A0G1JN58_UNCKA</name>
<comment type="caution">
    <text evidence="3">The sequence shown here is derived from an EMBL/GenBank/DDBJ whole genome shotgun (WGS) entry which is preliminary data.</text>
</comment>
<dbReference type="GO" id="GO:0046872">
    <property type="term" value="F:metal ion binding"/>
    <property type="evidence" value="ECO:0007669"/>
    <property type="project" value="UniProtKB-KW"/>
</dbReference>
<dbReference type="STRING" id="1619110.UW36_C0006G0018"/>